<dbReference type="InterPro" id="IPR006638">
    <property type="entry name" value="Elp3/MiaA/NifB-like_rSAM"/>
</dbReference>
<evidence type="ECO:0000256" key="11">
    <source>
        <dbReference type="ARBA" id="ARBA00048697"/>
    </source>
</evidence>
<keyword evidence="3 12" id="KW-0949">S-adenosyl-L-methionine</keyword>
<dbReference type="SFLD" id="SFLDG01386">
    <property type="entry name" value="main_SPASM_domain-containing"/>
    <property type="match status" value="1"/>
</dbReference>
<accession>A0A0U2W5X7</accession>
<keyword evidence="9 12" id="KW-0501">Molybdenum cofactor biosynthesis</keyword>
<dbReference type="Gene3D" id="3.20.20.70">
    <property type="entry name" value="Aldolase class I"/>
    <property type="match status" value="1"/>
</dbReference>
<dbReference type="InterPro" id="IPR000385">
    <property type="entry name" value="MoaA_NifB_PqqE_Fe-S-bd_CS"/>
</dbReference>
<dbReference type="SMART" id="SM00729">
    <property type="entry name" value="Elp3"/>
    <property type="match status" value="1"/>
</dbReference>
<dbReference type="STRING" id="162209.IJ22_36340"/>
<dbReference type="SFLD" id="SFLDS00029">
    <property type="entry name" value="Radical_SAM"/>
    <property type="match status" value="1"/>
</dbReference>
<feature type="binding site" evidence="12">
    <location>
        <position position="266"/>
    </location>
    <ligand>
        <name>[4Fe-4S] cluster</name>
        <dbReference type="ChEBI" id="CHEBI:49883"/>
        <label>2</label>
        <note>4Fe-4S-substrate</note>
    </ligand>
</feature>
<dbReference type="HAMAP" id="MF_01225_B">
    <property type="entry name" value="MoaA_B"/>
    <property type="match status" value="1"/>
</dbReference>
<sequence length="340" mass="38681">MDQNSKMTDALKRPLRDLRISVTDRCNFRCRYCMPKELFGPDHLFLPKDQLLGFEEIARLARIFASLGVEKIRITGGEPLLRKELPNLIRMLRSIEGVNDVTLTTNGSLLAKYAEELKNAGLQRINVSLDSIDENRFGQMNGGRCDVRTVMEGIDAASKAGMKVKVNMVVIRGINDQDIVPMARFFRGTGHILRYIEFMDVGNSNGWNLKHVVSKQEIIERIHAEMPLERMRSEYLGEVADRYRYEGTDEEIGVISSVTDSFCSTCTRARLSADGFLYTCLFASQGTDLRSLIHSGAEDEEIRRLIMGVWGSRRDRYSDERLLHTKNPEKKKIEMSYIGG</sequence>
<comment type="subunit">
    <text evidence="12">Monomer and homodimer.</text>
</comment>
<dbReference type="CDD" id="cd01335">
    <property type="entry name" value="Radical_SAM"/>
    <property type="match status" value="1"/>
</dbReference>
<keyword evidence="10 12" id="KW-0456">Lyase</keyword>
<dbReference type="PROSITE" id="PS01305">
    <property type="entry name" value="MOAA_NIFB_PQQE"/>
    <property type="match status" value="1"/>
</dbReference>
<dbReference type="InterPro" id="IPR058240">
    <property type="entry name" value="rSAM_sf"/>
</dbReference>
<organism evidence="13 14">
    <name type="scientific">Paenibacillus naphthalenovorans</name>
    <dbReference type="NCBI Taxonomy" id="162209"/>
    <lineage>
        <taxon>Bacteria</taxon>
        <taxon>Bacillati</taxon>
        <taxon>Bacillota</taxon>
        <taxon>Bacilli</taxon>
        <taxon>Bacillales</taxon>
        <taxon>Paenibacillaceae</taxon>
        <taxon>Paenibacillus</taxon>
    </lineage>
</organism>
<dbReference type="UniPathway" id="UPA00344"/>
<dbReference type="InterPro" id="IPR010505">
    <property type="entry name" value="MoaA_twitch"/>
</dbReference>
<feature type="binding site" evidence="12">
    <location>
        <position position="26"/>
    </location>
    <ligand>
        <name>[4Fe-4S] cluster</name>
        <dbReference type="ChEBI" id="CHEBI:49883"/>
        <label>1</label>
        <note>4Fe-4S-S-AdoMet</note>
    </ligand>
</feature>
<keyword evidence="6 12" id="KW-0408">Iron</keyword>
<evidence type="ECO:0000256" key="7">
    <source>
        <dbReference type="ARBA" id="ARBA00023014"/>
    </source>
</evidence>
<evidence type="ECO:0000256" key="4">
    <source>
        <dbReference type="ARBA" id="ARBA00022723"/>
    </source>
</evidence>
<reference evidence="14" key="1">
    <citation type="submission" date="2015-12" db="EMBL/GenBank/DDBJ databases">
        <title>Complete genome sequences of two moderately thermophilic Paenibacillus species.</title>
        <authorList>
            <person name="Butler R.III."/>
            <person name="Wang J."/>
            <person name="Stark B.C."/>
            <person name="Pombert J.-F."/>
        </authorList>
    </citation>
    <scope>NUCLEOTIDE SEQUENCE [LARGE SCALE GENOMIC DNA]</scope>
    <source>
        <strain evidence="14">32O-Y</strain>
    </source>
</reference>
<feature type="binding site" evidence="12">
    <location>
        <position position="199"/>
    </location>
    <ligand>
        <name>S-adenosyl-L-methionine</name>
        <dbReference type="ChEBI" id="CHEBI:59789"/>
    </ligand>
</feature>
<evidence type="ECO:0000256" key="5">
    <source>
        <dbReference type="ARBA" id="ARBA00022741"/>
    </source>
</evidence>
<dbReference type="EC" id="4.1.99.22" evidence="1 12"/>
<keyword evidence="14" id="KW-1185">Reference proteome</keyword>
<feature type="binding site" evidence="12">
    <location>
        <position position="33"/>
    </location>
    <ligand>
        <name>[4Fe-4S] cluster</name>
        <dbReference type="ChEBI" id="CHEBI:49883"/>
        <label>1</label>
        <note>4Fe-4S-S-AdoMet</note>
    </ligand>
</feature>
<keyword evidence="2 12" id="KW-0004">4Fe-4S</keyword>
<comment type="catalytic activity">
    <reaction evidence="11 12">
        <text>GTP + AH2 + S-adenosyl-L-methionine = (8S)-3',8-cyclo-7,8-dihydroguanosine 5'-triphosphate + 5'-deoxyadenosine + L-methionine + A + H(+)</text>
        <dbReference type="Rhea" id="RHEA:49576"/>
        <dbReference type="ChEBI" id="CHEBI:13193"/>
        <dbReference type="ChEBI" id="CHEBI:15378"/>
        <dbReference type="ChEBI" id="CHEBI:17319"/>
        <dbReference type="ChEBI" id="CHEBI:17499"/>
        <dbReference type="ChEBI" id="CHEBI:37565"/>
        <dbReference type="ChEBI" id="CHEBI:57844"/>
        <dbReference type="ChEBI" id="CHEBI:59789"/>
        <dbReference type="ChEBI" id="CHEBI:131766"/>
        <dbReference type="EC" id="4.1.99.22"/>
    </reaction>
</comment>
<comment type="pathway">
    <text evidence="12">Cofactor biosynthesis; molybdopterin biosynthesis.</text>
</comment>
<dbReference type="KEGG" id="pnp:IJ22_36340"/>
<feature type="binding site" evidence="12">
    <location>
        <position position="32"/>
    </location>
    <ligand>
        <name>S-adenosyl-L-methionine</name>
        <dbReference type="ChEBI" id="CHEBI:59789"/>
    </ligand>
</feature>
<dbReference type="CDD" id="cd21117">
    <property type="entry name" value="Twitch_MoaA"/>
    <property type="match status" value="1"/>
</dbReference>
<dbReference type="PANTHER" id="PTHR22960">
    <property type="entry name" value="MOLYBDOPTERIN COFACTOR SYNTHESIS PROTEIN A"/>
    <property type="match status" value="1"/>
</dbReference>
<evidence type="ECO:0000256" key="3">
    <source>
        <dbReference type="ARBA" id="ARBA00022691"/>
    </source>
</evidence>
<evidence type="ECO:0000313" key="13">
    <source>
        <dbReference type="EMBL" id="ALS23972.1"/>
    </source>
</evidence>
<keyword evidence="5 12" id="KW-0547">Nucleotide-binding</keyword>
<dbReference type="GO" id="GO:0006777">
    <property type="term" value="P:Mo-molybdopterin cofactor biosynthetic process"/>
    <property type="evidence" value="ECO:0007669"/>
    <property type="project" value="UniProtKB-UniRule"/>
</dbReference>
<feature type="binding site" evidence="12">
    <location>
        <position position="128"/>
    </location>
    <ligand>
        <name>S-adenosyl-L-methionine</name>
        <dbReference type="ChEBI" id="CHEBI:59789"/>
    </ligand>
</feature>
<feature type="binding site" evidence="12">
    <location>
        <position position="77"/>
    </location>
    <ligand>
        <name>S-adenosyl-L-methionine</name>
        <dbReference type="ChEBI" id="CHEBI:59789"/>
    </ligand>
</feature>
<dbReference type="SFLD" id="SFLDG01067">
    <property type="entry name" value="SPASM/twitch_domain_containing"/>
    <property type="match status" value="1"/>
</dbReference>
<keyword evidence="7 12" id="KW-0411">Iron-sulfur</keyword>
<comment type="function">
    <text evidence="12">Catalyzes the cyclization of GTP to (8S)-3',8-cyclo-7,8-dihydroguanosine 5'-triphosphate.</text>
</comment>
<keyword evidence="8 12" id="KW-0342">GTP-binding</keyword>
<dbReference type="GO" id="GO:0061798">
    <property type="term" value="F:GTP 3',8'-cyclase activity"/>
    <property type="evidence" value="ECO:0007669"/>
    <property type="project" value="UniProtKB-UniRule"/>
</dbReference>
<dbReference type="OrthoDB" id="9763993at2"/>
<dbReference type="SUPFAM" id="SSF102114">
    <property type="entry name" value="Radical SAM enzymes"/>
    <property type="match status" value="1"/>
</dbReference>
<protein>
    <recommendedName>
        <fullName evidence="1 12">GTP 3',8-cyclase</fullName>
        <ecNumber evidence="1 12">4.1.99.22</ecNumber>
    </recommendedName>
    <alternativeName>
        <fullName evidence="12">Molybdenum cofactor biosynthesis protein A</fullName>
    </alternativeName>
</protein>
<feature type="binding site" evidence="12">
    <location>
        <begin position="268"/>
        <end position="270"/>
    </location>
    <ligand>
        <name>GTP</name>
        <dbReference type="ChEBI" id="CHEBI:37565"/>
    </ligand>
</feature>
<evidence type="ECO:0000256" key="10">
    <source>
        <dbReference type="ARBA" id="ARBA00023239"/>
    </source>
</evidence>
<evidence type="ECO:0000256" key="6">
    <source>
        <dbReference type="ARBA" id="ARBA00023004"/>
    </source>
</evidence>
<dbReference type="SFLD" id="SFLDG01383">
    <property type="entry name" value="cyclic_pyranopterin_phosphate"/>
    <property type="match status" value="1"/>
</dbReference>
<feature type="binding site" evidence="12">
    <location>
        <position position="263"/>
    </location>
    <ligand>
        <name>[4Fe-4S] cluster</name>
        <dbReference type="ChEBI" id="CHEBI:49883"/>
        <label>2</label>
        <note>4Fe-4S-substrate</note>
    </ligand>
</feature>
<keyword evidence="4 12" id="KW-0479">Metal-binding</keyword>
<dbReference type="PANTHER" id="PTHR22960:SF0">
    <property type="entry name" value="MOLYBDENUM COFACTOR BIOSYNTHESIS PROTEIN 1"/>
    <property type="match status" value="1"/>
</dbReference>
<dbReference type="RefSeq" id="WP_062409765.1">
    <property type="nucleotide sequence ID" value="NZ_BJCS01000005.1"/>
</dbReference>
<dbReference type="EMBL" id="CP013652">
    <property type="protein sequence ID" value="ALS23972.1"/>
    <property type="molecule type" value="Genomic_DNA"/>
</dbReference>
<dbReference type="InterPro" id="IPR013785">
    <property type="entry name" value="Aldolase_TIM"/>
</dbReference>
<dbReference type="Pfam" id="PF06463">
    <property type="entry name" value="Mob_synth_C"/>
    <property type="match status" value="1"/>
</dbReference>
<dbReference type="InterPro" id="IPR040064">
    <property type="entry name" value="MoaA-like"/>
</dbReference>
<dbReference type="InterPro" id="IPR013483">
    <property type="entry name" value="MoaA"/>
</dbReference>
<evidence type="ECO:0000313" key="14">
    <source>
        <dbReference type="Proteomes" id="UP000061660"/>
    </source>
</evidence>
<dbReference type="Pfam" id="PF04055">
    <property type="entry name" value="Radical_SAM"/>
    <property type="match status" value="1"/>
</dbReference>
<dbReference type="Proteomes" id="UP000061660">
    <property type="component" value="Chromosome"/>
</dbReference>
<dbReference type="GO" id="GO:0051539">
    <property type="term" value="F:4 iron, 4 sulfur cluster binding"/>
    <property type="evidence" value="ECO:0007669"/>
    <property type="project" value="UniProtKB-UniRule"/>
</dbReference>
<comment type="similarity">
    <text evidence="12">Belongs to the radical SAM superfamily. MoaA family.</text>
</comment>
<feature type="binding site" evidence="12">
    <location>
        <position position="30"/>
    </location>
    <ligand>
        <name>[4Fe-4S] cluster</name>
        <dbReference type="ChEBI" id="CHEBI:49883"/>
        <label>1</label>
        <note>4Fe-4S-S-AdoMet</note>
    </ligand>
</feature>
<dbReference type="GO" id="GO:0046872">
    <property type="term" value="F:metal ion binding"/>
    <property type="evidence" value="ECO:0007669"/>
    <property type="project" value="UniProtKB-KW"/>
</dbReference>
<feature type="binding site" evidence="12">
    <location>
        <position position="73"/>
    </location>
    <ligand>
        <name>GTP</name>
        <dbReference type="ChEBI" id="CHEBI:37565"/>
    </ligand>
</feature>
<dbReference type="InterPro" id="IPR007197">
    <property type="entry name" value="rSAM"/>
</dbReference>
<evidence type="ECO:0000256" key="8">
    <source>
        <dbReference type="ARBA" id="ARBA00023134"/>
    </source>
</evidence>
<feature type="binding site" evidence="12">
    <location>
        <position position="165"/>
    </location>
    <ligand>
        <name>GTP</name>
        <dbReference type="ChEBI" id="CHEBI:37565"/>
    </ligand>
</feature>
<feature type="binding site" evidence="12">
    <location>
        <position position="280"/>
    </location>
    <ligand>
        <name>[4Fe-4S] cluster</name>
        <dbReference type="ChEBI" id="CHEBI:49883"/>
        <label>2</label>
        <note>4Fe-4S-substrate</note>
    </ligand>
</feature>
<dbReference type="GO" id="GO:0061799">
    <property type="term" value="F:cyclic pyranopterin monophosphate synthase activity"/>
    <property type="evidence" value="ECO:0007669"/>
    <property type="project" value="TreeGrafter"/>
</dbReference>
<dbReference type="InterPro" id="IPR050105">
    <property type="entry name" value="MoCo_biosynth_MoaA/MoaC"/>
</dbReference>
<proteinExistence type="inferred from homology"/>
<evidence type="ECO:0000256" key="1">
    <source>
        <dbReference type="ARBA" id="ARBA00012167"/>
    </source>
</evidence>
<dbReference type="GO" id="GO:1904047">
    <property type="term" value="F:S-adenosyl-L-methionine binding"/>
    <property type="evidence" value="ECO:0007669"/>
    <property type="project" value="UniProtKB-UniRule"/>
</dbReference>
<dbReference type="NCBIfam" id="TIGR02666">
    <property type="entry name" value="moaA"/>
    <property type="match status" value="1"/>
</dbReference>
<reference evidence="13 14" key="2">
    <citation type="journal article" date="2016" name="Genome Announc.">
        <title>Complete Genome Sequences of Two Interactive Moderate Thermophiles, Paenibacillus napthalenovorans 32O-Y and Paenibacillus sp. 32O-W.</title>
        <authorList>
            <person name="Butler R.R.III."/>
            <person name="Wang J."/>
            <person name="Stark B.C."/>
            <person name="Pombert J.F."/>
        </authorList>
    </citation>
    <scope>NUCLEOTIDE SEQUENCE [LARGE SCALE GENOMIC DNA]</scope>
    <source>
        <strain evidence="13 14">32O-Y</strain>
    </source>
</reference>
<evidence type="ECO:0000256" key="9">
    <source>
        <dbReference type="ARBA" id="ARBA00023150"/>
    </source>
</evidence>
<gene>
    <name evidence="12" type="primary">moaA</name>
    <name evidence="13" type="ORF">IJ22_36340</name>
</gene>
<name>A0A0U2W5X7_9BACL</name>
<evidence type="ECO:0000256" key="2">
    <source>
        <dbReference type="ARBA" id="ARBA00022485"/>
    </source>
</evidence>
<feature type="binding site" evidence="12">
    <location>
        <position position="104"/>
    </location>
    <ligand>
        <name>GTP</name>
        <dbReference type="ChEBI" id="CHEBI:37565"/>
    </ligand>
</feature>
<dbReference type="PATRIC" id="fig|162209.4.peg.3870"/>
<comment type="cofactor">
    <cofactor evidence="12">
        <name>[4Fe-4S] cluster</name>
        <dbReference type="ChEBI" id="CHEBI:49883"/>
    </cofactor>
    <text evidence="12">Binds 2 [4Fe-4S] clusters. Binds 1 [4Fe-4S] cluster coordinated with 3 cysteines and an exchangeable S-adenosyl-L-methionine and 1 [4Fe-4S] cluster coordinated with 3 cysteines and the GTP-derived substrate.</text>
</comment>
<dbReference type="GO" id="GO:0005525">
    <property type="term" value="F:GTP binding"/>
    <property type="evidence" value="ECO:0007669"/>
    <property type="project" value="UniProtKB-UniRule"/>
</dbReference>
<feature type="binding site" evidence="12">
    <location>
        <position position="19"/>
    </location>
    <ligand>
        <name>GTP</name>
        <dbReference type="ChEBI" id="CHEBI:37565"/>
    </ligand>
</feature>
<evidence type="ECO:0000256" key="12">
    <source>
        <dbReference type="HAMAP-Rule" id="MF_01225"/>
    </source>
</evidence>
<dbReference type="PROSITE" id="PS51918">
    <property type="entry name" value="RADICAL_SAM"/>
    <property type="match status" value="1"/>
</dbReference>
<dbReference type="AlphaFoldDB" id="A0A0U2W5X7"/>